<dbReference type="InterPro" id="IPR007354">
    <property type="entry name" value="CruF-like"/>
</dbReference>
<feature type="transmembrane region" description="Helical" evidence="1">
    <location>
        <begin position="101"/>
        <end position="121"/>
    </location>
</feature>
<proteinExistence type="predicted"/>
<organism evidence="2 3">
    <name type="scientific">Hymenobacter jejuensis</name>
    <dbReference type="NCBI Taxonomy" id="2502781"/>
    <lineage>
        <taxon>Bacteria</taxon>
        <taxon>Pseudomonadati</taxon>
        <taxon>Bacteroidota</taxon>
        <taxon>Cytophagia</taxon>
        <taxon>Cytophagales</taxon>
        <taxon>Hymenobacteraceae</taxon>
        <taxon>Hymenobacter</taxon>
    </lineage>
</organism>
<dbReference type="PANTHER" id="PTHR39419:SF1">
    <property type="entry name" value="SLL0814 PROTEIN"/>
    <property type="match status" value="1"/>
</dbReference>
<keyword evidence="1" id="KW-0472">Membrane</keyword>
<dbReference type="PANTHER" id="PTHR39419">
    <property type="entry name" value="SLL0814 PROTEIN"/>
    <property type="match status" value="1"/>
</dbReference>
<feature type="transmembrane region" description="Helical" evidence="1">
    <location>
        <begin position="75"/>
        <end position="94"/>
    </location>
</feature>
<name>A0A5B8A033_9BACT</name>
<feature type="transmembrane region" description="Helical" evidence="1">
    <location>
        <begin position="51"/>
        <end position="69"/>
    </location>
</feature>
<dbReference type="KEGG" id="hyj:FHG12_08560"/>
<dbReference type="Pfam" id="PF04240">
    <property type="entry name" value="Caroten_synth"/>
    <property type="match status" value="1"/>
</dbReference>
<dbReference type="Proteomes" id="UP000305398">
    <property type="component" value="Chromosome"/>
</dbReference>
<dbReference type="OrthoDB" id="9811293at2"/>
<evidence type="ECO:0000313" key="3">
    <source>
        <dbReference type="Proteomes" id="UP000305398"/>
    </source>
</evidence>
<feature type="transmembrane region" description="Helical" evidence="1">
    <location>
        <begin position="234"/>
        <end position="252"/>
    </location>
</feature>
<feature type="transmembrane region" description="Helical" evidence="1">
    <location>
        <begin position="169"/>
        <end position="192"/>
    </location>
</feature>
<evidence type="ECO:0000256" key="1">
    <source>
        <dbReference type="SAM" id="Phobius"/>
    </source>
</evidence>
<gene>
    <name evidence="2" type="ORF">FHG12_08560</name>
</gene>
<protein>
    <submittedName>
        <fullName evidence="2">Carotenoid biosynthesis protein</fullName>
    </submittedName>
</protein>
<keyword evidence="1" id="KW-0812">Transmembrane</keyword>
<dbReference type="AlphaFoldDB" id="A0A5B8A033"/>
<feature type="transmembrane region" description="Helical" evidence="1">
    <location>
        <begin position="204"/>
        <end position="222"/>
    </location>
</feature>
<dbReference type="EMBL" id="CP040896">
    <property type="protein sequence ID" value="QDA60156.1"/>
    <property type="molecule type" value="Genomic_DNA"/>
</dbReference>
<accession>A0A5B8A033</accession>
<evidence type="ECO:0000313" key="2">
    <source>
        <dbReference type="EMBL" id="QDA60156.1"/>
    </source>
</evidence>
<reference evidence="2 3" key="1">
    <citation type="submission" date="2019-06" db="EMBL/GenBank/DDBJ databases">
        <authorList>
            <person name="Srinivasan S."/>
        </authorList>
    </citation>
    <scope>NUCLEOTIDE SEQUENCE [LARGE SCALE GENOMIC DNA]</scope>
    <source>
        <strain evidence="2 3">17J68-5</strain>
    </source>
</reference>
<keyword evidence="3" id="KW-1185">Reference proteome</keyword>
<keyword evidence="1" id="KW-1133">Transmembrane helix</keyword>
<sequence length="253" mass="28772">MIDYQLFMKIRSIFRTQHSKFQPSVPFTDPTQQPPAATAVALEARQRRLRMAQGVLLLFHVTGFLGLGFSKDPSFYLQFVPLNLLLTAVLLLAFQPDRSATFAWFCFTVMAVGFFVEVAGIRTGIIFGHYQYGDVLGLKWLNVPLLIGLNWLMLTYMTGVLARYLPGPGFVRAVVATLLMVGMDVCIEPVAVRYGFWTWDFNVIPLQNFKAWFCVALILQVYFNRNNFVKRNALVPFVYLLQLLFFFGLGLVG</sequence>
<feature type="transmembrane region" description="Helical" evidence="1">
    <location>
        <begin position="141"/>
        <end position="162"/>
    </location>
</feature>